<sequence>MNPFRILQSLLNRLLPFTRPGTPLLQDLVHTVALCAFLYFAPVIFENRSLGSQQQRPLADDATATDNGQHEDNQHIRPAADRNAAAPALPNDGAEQFEDGDFIDDDDDAELAAEEEEAFAAIEAARAVGDAPPQPGADPAAAAAAAQHRRAAAAATRQVGAKKARSLARRDQRRAYHEFVRTQAEAQRAREREGAEEREAELFEEKRRRAVAEAAVEERARREREERRERERRAREEEGRVQREALKVVREGLEGRGAVGVEEVLRRVGRRA</sequence>
<feature type="region of interest" description="Disordered" evidence="1">
    <location>
        <begin position="85"/>
        <end position="104"/>
    </location>
</feature>
<gene>
    <name evidence="2" type="ORF">DBV05_g11828</name>
</gene>
<protein>
    <submittedName>
        <fullName evidence="2">Uncharacterized protein</fullName>
    </submittedName>
</protein>
<feature type="region of interest" description="Disordered" evidence="1">
    <location>
        <begin position="210"/>
        <end position="241"/>
    </location>
</feature>
<feature type="compositionally biased region" description="Acidic residues" evidence="1">
    <location>
        <begin position="95"/>
        <end position="104"/>
    </location>
</feature>
<organism evidence="2 3">
    <name type="scientific">Lasiodiplodia theobromae</name>
    <dbReference type="NCBI Taxonomy" id="45133"/>
    <lineage>
        <taxon>Eukaryota</taxon>
        <taxon>Fungi</taxon>
        <taxon>Dikarya</taxon>
        <taxon>Ascomycota</taxon>
        <taxon>Pezizomycotina</taxon>
        <taxon>Dothideomycetes</taxon>
        <taxon>Dothideomycetes incertae sedis</taxon>
        <taxon>Botryosphaeriales</taxon>
        <taxon>Botryosphaeriaceae</taxon>
        <taxon>Lasiodiplodia</taxon>
    </lineage>
</organism>
<feature type="compositionally biased region" description="Low complexity" evidence="1">
    <location>
        <begin position="129"/>
        <end position="159"/>
    </location>
</feature>
<dbReference type="Proteomes" id="UP000325902">
    <property type="component" value="Unassembled WGS sequence"/>
</dbReference>
<dbReference type="EMBL" id="VCHE01000189">
    <property type="protein sequence ID" value="KAB2569497.1"/>
    <property type="molecule type" value="Genomic_DNA"/>
</dbReference>
<dbReference type="AlphaFoldDB" id="A0A5N5CVX6"/>
<dbReference type="OrthoDB" id="5397628at2759"/>
<evidence type="ECO:0000256" key="1">
    <source>
        <dbReference type="SAM" id="MobiDB-lite"/>
    </source>
</evidence>
<comment type="caution">
    <text evidence="2">The sequence shown here is derived from an EMBL/GenBank/DDBJ whole genome shotgun (WGS) entry which is preliminary data.</text>
</comment>
<proteinExistence type="predicted"/>
<accession>A0A5N5CVX6</accession>
<evidence type="ECO:0000313" key="3">
    <source>
        <dbReference type="Proteomes" id="UP000325902"/>
    </source>
</evidence>
<feature type="region of interest" description="Disordered" evidence="1">
    <location>
        <begin position="129"/>
        <end position="172"/>
    </location>
</feature>
<keyword evidence="3" id="KW-1185">Reference proteome</keyword>
<feature type="non-terminal residue" evidence="2">
    <location>
        <position position="272"/>
    </location>
</feature>
<evidence type="ECO:0000313" key="2">
    <source>
        <dbReference type="EMBL" id="KAB2569497.1"/>
    </source>
</evidence>
<name>A0A5N5CVX6_9PEZI</name>
<reference evidence="2 3" key="1">
    <citation type="journal article" date="2019" name="Sci. Rep.">
        <title>A multi-omics analysis of the grapevine pathogen Lasiodiplodia theobromae reveals that temperature affects the expression of virulence- and pathogenicity-related genes.</title>
        <authorList>
            <person name="Felix C."/>
            <person name="Meneses R."/>
            <person name="Goncalves M.F.M."/>
            <person name="Tilleman L."/>
            <person name="Duarte A.S."/>
            <person name="Jorrin-Novo J.V."/>
            <person name="Van de Peer Y."/>
            <person name="Deforce D."/>
            <person name="Van Nieuwerburgh F."/>
            <person name="Esteves A.C."/>
            <person name="Alves A."/>
        </authorList>
    </citation>
    <scope>NUCLEOTIDE SEQUENCE [LARGE SCALE GENOMIC DNA]</scope>
    <source>
        <strain evidence="2 3">LA-SOL3</strain>
    </source>
</reference>
<feature type="region of interest" description="Disordered" evidence="1">
    <location>
        <begin position="50"/>
        <end position="74"/>
    </location>
</feature>